<dbReference type="SMART" id="SM00382">
    <property type="entry name" value="AAA"/>
    <property type="match status" value="1"/>
</dbReference>
<protein>
    <recommendedName>
        <fullName evidence="4">AAA+ ATPase domain-containing protein</fullName>
    </recommendedName>
</protein>
<dbReference type="InterPro" id="IPR003959">
    <property type="entry name" value="ATPase_AAA_core"/>
</dbReference>
<evidence type="ECO:0000256" key="1">
    <source>
        <dbReference type="ARBA" id="ARBA00006914"/>
    </source>
</evidence>
<dbReference type="Proteomes" id="UP000664132">
    <property type="component" value="Unassembled WGS sequence"/>
</dbReference>
<keyword evidence="6" id="KW-1185">Reference proteome</keyword>
<dbReference type="Gene3D" id="3.40.50.300">
    <property type="entry name" value="P-loop containing nucleotide triphosphate hydrolases"/>
    <property type="match status" value="1"/>
</dbReference>
<keyword evidence="3" id="KW-0067">ATP-binding</keyword>
<dbReference type="GO" id="GO:0005524">
    <property type="term" value="F:ATP binding"/>
    <property type="evidence" value="ECO:0007669"/>
    <property type="project" value="UniProtKB-KW"/>
</dbReference>
<accession>A0A8H7T224</accession>
<name>A0A8H7T224_9HELO</name>
<evidence type="ECO:0000313" key="6">
    <source>
        <dbReference type="Proteomes" id="UP000664132"/>
    </source>
</evidence>
<evidence type="ECO:0000256" key="3">
    <source>
        <dbReference type="ARBA" id="ARBA00022840"/>
    </source>
</evidence>
<dbReference type="PANTHER" id="PTHR23073">
    <property type="entry name" value="26S PROTEASOME REGULATORY SUBUNIT"/>
    <property type="match status" value="1"/>
</dbReference>
<gene>
    <name evidence="5" type="ORF">IFR04_015289</name>
</gene>
<dbReference type="InterPro" id="IPR003593">
    <property type="entry name" value="AAA+_ATPase"/>
</dbReference>
<keyword evidence="2" id="KW-0547">Nucleotide-binding</keyword>
<dbReference type="GO" id="GO:0008540">
    <property type="term" value="C:proteasome regulatory particle, base subcomplex"/>
    <property type="evidence" value="ECO:0007669"/>
    <property type="project" value="UniProtKB-ARBA"/>
</dbReference>
<dbReference type="SUPFAM" id="SSF52540">
    <property type="entry name" value="P-loop containing nucleoside triphosphate hydrolases"/>
    <property type="match status" value="1"/>
</dbReference>
<evidence type="ECO:0000313" key="5">
    <source>
        <dbReference type="EMBL" id="KAG4411571.1"/>
    </source>
</evidence>
<comment type="caution">
    <text evidence="5">The sequence shown here is derived from an EMBL/GenBank/DDBJ whole genome shotgun (WGS) entry which is preliminary data.</text>
</comment>
<proteinExistence type="inferred from homology"/>
<dbReference type="GO" id="GO:0016887">
    <property type="term" value="F:ATP hydrolysis activity"/>
    <property type="evidence" value="ECO:0007669"/>
    <property type="project" value="InterPro"/>
</dbReference>
<dbReference type="Pfam" id="PF00004">
    <property type="entry name" value="AAA"/>
    <property type="match status" value="1"/>
</dbReference>
<dbReference type="InterPro" id="IPR027417">
    <property type="entry name" value="P-loop_NTPase"/>
</dbReference>
<dbReference type="CDD" id="cd19481">
    <property type="entry name" value="RecA-like_protease"/>
    <property type="match status" value="1"/>
</dbReference>
<comment type="similarity">
    <text evidence="1">Belongs to the AAA ATPase family.</text>
</comment>
<evidence type="ECO:0000256" key="2">
    <source>
        <dbReference type="ARBA" id="ARBA00022741"/>
    </source>
</evidence>
<dbReference type="OrthoDB" id="2115716at2759"/>
<sequence>MASTIENSPDAFTFIDRTVSSSNSPTQLYPKYSDLTSAKLSNPILQLLEDLRAKYPDHVVTYADPGSLNLLAYAFAGNATATLDIESDSVFRMQLWQQPVGRGKTGGLAESRGFAKYAYRWKEEEFVLYCVVVGYSNVQFVLKEIGPGESQLSHSVVTDSLLAQVGLWSHKERKGIYVYDGYWRLDEALYEQVQKATWDKVILDPSMKKELTSVSGRFFNSKDVYEDLGVPWKRGLIFYGPAGNGKTISIKALMHTLADRKDSIPTLYVKTAPQTGHIRNVFALARVMSPCLLVLEDIDTIVTSQTRSYFFNEVDGLENNDGIMMVASTNHMDRLDPGLSKRPSRFDRKYLFPLPSKEERVQYVQFWREKLRGKGKSGKVDVEFPGRLVVPMAEIMHGFSFAYMQEAFVGSLLDIAHKHDDEDEDENVSGAVDDVAGGGDDNLEKYELWRAMKEQVKMLRDEMDEEVLADAATMTAAVPPSRNFGQDVAADREDITGSCRSCSRGYCCTASNPPPATHGLSQKLPFHLHKHKRYGGGQNVLHSTIGPTDCKGYHSSPRIRICNLSGETSLHEEN</sequence>
<feature type="domain" description="AAA+ ATPase" evidence="4">
    <location>
        <begin position="232"/>
        <end position="356"/>
    </location>
</feature>
<organism evidence="5 6">
    <name type="scientific">Cadophora malorum</name>
    <dbReference type="NCBI Taxonomy" id="108018"/>
    <lineage>
        <taxon>Eukaryota</taxon>
        <taxon>Fungi</taxon>
        <taxon>Dikarya</taxon>
        <taxon>Ascomycota</taxon>
        <taxon>Pezizomycotina</taxon>
        <taxon>Leotiomycetes</taxon>
        <taxon>Helotiales</taxon>
        <taxon>Ploettnerulaceae</taxon>
        <taxon>Cadophora</taxon>
    </lineage>
</organism>
<evidence type="ECO:0000259" key="4">
    <source>
        <dbReference type="SMART" id="SM00382"/>
    </source>
</evidence>
<dbReference type="AlphaFoldDB" id="A0A8H7T224"/>
<dbReference type="InterPro" id="IPR050221">
    <property type="entry name" value="26S_Proteasome_ATPase"/>
</dbReference>
<dbReference type="EMBL" id="JAFJYH010000460">
    <property type="protein sequence ID" value="KAG4411571.1"/>
    <property type="molecule type" value="Genomic_DNA"/>
</dbReference>
<reference evidence="5" key="1">
    <citation type="submission" date="2021-02" db="EMBL/GenBank/DDBJ databases">
        <title>Genome sequence Cadophora malorum strain M34.</title>
        <authorList>
            <person name="Stefanovic E."/>
            <person name="Vu D."/>
            <person name="Scully C."/>
            <person name="Dijksterhuis J."/>
            <person name="Roader J."/>
            <person name="Houbraken J."/>
        </authorList>
    </citation>
    <scope>NUCLEOTIDE SEQUENCE</scope>
    <source>
        <strain evidence="5">M34</strain>
    </source>
</reference>